<protein>
    <submittedName>
        <fullName evidence="1">TetR/AcrR family transcriptional regulator</fullName>
    </submittedName>
</protein>
<keyword evidence="2" id="KW-1185">Reference proteome</keyword>
<dbReference type="KEGG" id="mard:IBG28_01290"/>
<dbReference type="RefSeq" id="WP_111607483.1">
    <property type="nucleotide sequence ID" value="NZ_BMLJ01000008.1"/>
</dbReference>
<dbReference type="InterPro" id="IPR009057">
    <property type="entry name" value="Homeodomain-like_sf"/>
</dbReference>
<dbReference type="SUPFAM" id="SSF46689">
    <property type="entry name" value="Homeodomain-like"/>
    <property type="match status" value="1"/>
</dbReference>
<accession>A0A7H1J763</accession>
<dbReference type="Proteomes" id="UP000516370">
    <property type="component" value="Chromosome"/>
</dbReference>
<reference evidence="1 2" key="1">
    <citation type="submission" date="2020-09" db="EMBL/GenBank/DDBJ databases">
        <title>Complete genome sequence of an Arctic sea ice bacterium Marinomonas arctica BSI20414.</title>
        <authorList>
            <person name="Liao L."/>
            <person name="Chen B."/>
        </authorList>
    </citation>
    <scope>NUCLEOTIDE SEQUENCE [LARGE SCALE GENOMIC DNA]</scope>
    <source>
        <strain evidence="1 2">BSI20414</strain>
    </source>
</reference>
<proteinExistence type="predicted"/>
<gene>
    <name evidence="1" type="ORF">IBG28_01290</name>
</gene>
<dbReference type="AlphaFoldDB" id="A0A7H1J763"/>
<organism evidence="1 2">
    <name type="scientific">Marinomonas arctica</name>
    <dbReference type="NCBI Taxonomy" id="383750"/>
    <lineage>
        <taxon>Bacteria</taxon>
        <taxon>Pseudomonadati</taxon>
        <taxon>Pseudomonadota</taxon>
        <taxon>Gammaproteobacteria</taxon>
        <taxon>Oceanospirillales</taxon>
        <taxon>Oceanospirillaceae</taxon>
        <taxon>Marinomonas</taxon>
    </lineage>
</organism>
<dbReference type="Gene3D" id="1.10.357.10">
    <property type="entry name" value="Tetracycline Repressor, domain 2"/>
    <property type="match status" value="1"/>
</dbReference>
<evidence type="ECO:0000313" key="2">
    <source>
        <dbReference type="Proteomes" id="UP000516370"/>
    </source>
</evidence>
<dbReference type="OrthoDB" id="8654052at2"/>
<dbReference type="EMBL" id="CP061081">
    <property type="protein sequence ID" value="QNT06329.1"/>
    <property type="molecule type" value="Genomic_DNA"/>
</dbReference>
<name>A0A7H1J763_9GAMM</name>
<evidence type="ECO:0000313" key="1">
    <source>
        <dbReference type="EMBL" id="QNT06329.1"/>
    </source>
</evidence>
<sequence length="185" mass="20846">MAEQETNEALQNALALALVEHPRASLQELACAVGVSKATLYRFCPTRESLLERLQASSLNAYKSAIKEANLDTAEPREGVRRLLENCYKNKELTLFTIQHWQPELLENCECIQMQEKLDAFFLKGQQSGHFRVDISAAAITECFHGLFFTMIEAERLGRVPRTRVLTIIELVLMEGVCTQSNSPS</sequence>